<dbReference type="InterPro" id="IPR018181">
    <property type="entry name" value="Heat_shock_70_CS"/>
</dbReference>
<gene>
    <name evidence="6" type="ORF">DLJ82_0938</name>
</gene>
<dbReference type="InterPro" id="IPR029047">
    <property type="entry name" value="HSP70_peptide-bd_sf"/>
</dbReference>
<dbReference type="Pfam" id="PF00012">
    <property type="entry name" value="HSP70"/>
    <property type="match status" value="1"/>
</dbReference>
<evidence type="ECO:0000313" key="6">
    <source>
        <dbReference type="EMBL" id="AXA38544.1"/>
    </source>
</evidence>
<dbReference type="Gene3D" id="3.30.420.40">
    <property type="match status" value="2"/>
</dbReference>
<dbReference type="Proteomes" id="UP000251166">
    <property type="component" value="Chromosome"/>
</dbReference>
<keyword evidence="2 5" id="KW-0547">Nucleotide-binding</keyword>
<dbReference type="PRINTS" id="PR00301">
    <property type="entry name" value="HEATSHOCK70"/>
</dbReference>
<dbReference type="Gene3D" id="2.60.34.10">
    <property type="entry name" value="Substrate Binding Domain Of DNAk, Chain A, domain 1"/>
    <property type="match status" value="1"/>
</dbReference>
<name>A0A2Z4YBA7_RHILE</name>
<dbReference type="GO" id="GO:0005524">
    <property type="term" value="F:ATP binding"/>
    <property type="evidence" value="ECO:0007669"/>
    <property type="project" value="UniProtKB-KW"/>
</dbReference>
<dbReference type="PANTHER" id="PTHR19375">
    <property type="entry name" value="HEAT SHOCK PROTEIN 70KDA"/>
    <property type="match status" value="1"/>
</dbReference>
<keyword evidence="3 5" id="KW-0067">ATP-binding</keyword>
<dbReference type="RefSeq" id="WP_112903481.1">
    <property type="nucleotide sequence ID" value="NZ_CP030760.1"/>
</dbReference>
<evidence type="ECO:0000256" key="2">
    <source>
        <dbReference type="ARBA" id="ARBA00022741"/>
    </source>
</evidence>
<protein>
    <submittedName>
        <fullName evidence="6">Hsp70 family protein</fullName>
    </submittedName>
</protein>
<reference evidence="6 7" key="1">
    <citation type="submission" date="2018-07" db="EMBL/GenBank/DDBJ databases">
        <title>Rhizobium leguminosarum strain:ATCC 14479 Genome sequencing and assembly.</title>
        <authorList>
            <person name="Chakraborty R."/>
        </authorList>
    </citation>
    <scope>NUCLEOTIDE SEQUENCE [LARGE SCALE GENOMIC DNA]</scope>
    <source>
        <strain evidence="6 7">ATCC 14479</strain>
    </source>
</reference>
<dbReference type="EMBL" id="CP030760">
    <property type="protein sequence ID" value="AXA38544.1"/>
    <property type="molecule type" value="Genomic_DNA"/>
</dbReference>
<dbReference type="Gene3D" id="3.90.640.10">
    <property type="entry name" value="Actin, Chain A, domain 4"/>
    <property type="match status" value="1"/>
</dbReference>
<evidence type="ECO:0000313" key="7">
    <source>
        <dbReference type="Proteomes" id="UP000251166"/>
    </source>
</evidence>
<proteinExistence type="inferred from homology"/>
<dbReference type="InterPro" id="IPR013126">
    <property type="entry name" value="Hsp_70_fam"/>
</dbReference>
<dbReference type="GO" id="GO:0140662">
    <property type="term" value="F:ATP-dependent protein folding chaperone"/>
    <property type="evidence" value="ECO:0007669"/>
    <property type="project" value="InterPro"/>
</dbReference>
<dbReference type="AlphaFoldDB" id="A0A2Z4YBA7"/>
<dbReference type="SUPFAM" id="SSF100920">
    <property type="entry name" value="Heat shock protein 70kD (HSP70), peptide-binding domain"/>
    <property type="match status" value="1"/>
</dbReference>
<comment type="similarity">
    <text evidence="1 5">Belongs to the heat shock protein 70 family.</text>
</comment>
<accession>A0A2Z4YBA7</accession>
<dbReference type="InterPro" id="IPR043129">
    <property type="entry name" value="ATPase_NBD"/>
</dbReference>
<evidence type="ECO:0000256" key="5">
    <source>
        <dbReference type="RuleBase" id="RU003322"/>
    </source>
</evidence>
<dbReference type="SUPFAM" id="SSF53067">
    <property type="entry name" value="Actin-like ATPase domain"/>
    <property type="match status" value="2"/>
</dbReference>
<evidence type="ECO:0000256" key="1">
    <source>
        <dbReference type="ARBA" id="ARBA00007381"/>
    </source>
</evidence>
<dbReference type="PROSITE" id="PS00297">
    <property type="entry name" value="HSP70_1"/>
    <property type="match status" value="1"/>
</dbReference>
<organism evidence="6 7">
    <name type="scientific">Rhizobium leguminosarum</name>
    <dbReference type="NCBI Taxonomy" id="384"/>
    <lineage>
        <taxon>Bacteria</taxon>
        <taxon>Pseudomonadati</taxon>
        <taxon>Pseudomonadota</taxon>
        <taxon>Alphaproteobacteria</taxon>
        <taxon>Hyphomicrobiales</taxon>
        <taxon>Rhizobiaceae</taxon>
        <taxon>Rhizobium/Agrobacterium group</taxon>
        <taxon>Rhizobium</taxon>
    </lineage>
</organism>
<evidence type="ECO:0000256" key="3">
    <source>
        <dbReference type="ARBA" id="ARBA00022840"/>
    </source>
</evidence>
<dbReference type="PROSITE" id="PS00329">
    <property type="entry name" value="HSP70_2"/>
    <property type="match status" value="1"/>
</dbReference>
<sequence>MAIIGIDLGTSNSLVAVWSENGAELIANALGETLTPSAVSIADDGVLLVGRAAADRLITHPERSVASFKRWMGSANGAQLAGKTWRAEELSALVLKSLKDDVEARLGEEIVEAVISVPAYFNDPQRKATLDAARLAGLKVERLINEPTAAALAHGLEAAGDGRFLILDLGGGTFDVSLLHKYENVMEIRASAGDSLLGGDDFRNVIAELLVKRHELNEAKLEPADRARLLREAETLKFALTDKVEAGYDFALGKTKCAGELSRAAFEEAAAPLLRRMRIPIEGAVRDARVDIEKIDQIVLVGGATRMPLVRNLVTRLFGRFPLVHARPDHAIAIGAAVQAGLKHRRDALDEIIMTDVCPFTLGTSVLDPRAPDGVILSPIIERNAVVPISRENIYWTASNMQTHVNIEVLQGEHMRPSQNVQIGTVSVSVPPGPVGRESVGVRFTYDINGALEVEVKVISTGYLERKVFRNQSNLNDQELEKSFAALASIKLAPRDQQENRSLIARAERLYVESLGPVREHIAQLLLQFETALNDQANHDLDSVRRAFAETLNQFERRIL</sequence>
<dbReference type="FunFam" id="3.30.420.40:FF:000071">
    <property type="entry name" value="Molecular chaperone DnaK"/>
    <property type="match status" value="1"/>
</dbReference>
<evidence type="ECO:0000256" key="4">
    <source>
        <dbReference type="ARBA" id="ARBA00023186"/>
    </source>
</evidence>
<keyword evidence="4" id="KW-0143">Chaperone</keyword>